<dbReference type="EMBL" id="AP019376">
    <property type="protein sequence ID" value="BBH91699.1"/>
    <property type="molecule type" value="Genomic_DNA"/>
</dbReference>
<sequence>MPLKAWRREFDLAIGVREPDLWNDKAVKNTLEELLQWMTDDSWSFHFRKVLRQRRMNDQKVGAVQLPLFSRPEMVVALYSGGLDSLAGVVSILHSYPQWGIHLVSSVAKRLDSVIKQQICKLRPHFEEDRVAFVRMPFHLKPPKKTKKEPTQRTRGFLFFSFGVAATYVAQRKEFVTLENGLGLLNLPFNGRQLGAHTTRAVHPKTIVLMNRLLDTLGIKMCYRAPNLLKTKGKLCRELRDAELGFLGARTISCDSFPARIKKWDQHIEIHCGYCSSCLLRRQALFAAELIDVDRASHYCIDVCQPWPKQQLPGMICIGKYDLVRMQEPLKMMLDQVALLRSACQAARPEIELLRSFPDLSIALEAIQEAPQLFDLQPGDNYLGKLCSLLRCYVQEWDRFPYTLAVV</sequence>
<evidence type="ECO:0008006" key="2">
    <source>
        <dbReference type="Google" id="ProtNLM"/>
    </source>
</evidence>
<dbReference type="SUPFAM" id="SSF52402">
    <property type="entry name" value="Adenine nucleotide alpha hydrolases-like"/>
    <property type="match status" value="1"/>
</dbReference>
<proteinExistence type="predicted"/>
<dbReference type="Gene3D" id="3.40.50.620">
    <property type="entry name" value="HUPs"/>
    <property type="match status" value="1"/>
</dbReference>
<gene>
    <name evidence="1" type="ORF">KTC_64500</name>
</gene>
<protein>
    <recommendedName>
        <fullName evidence="2">7-cyano-7-deazaguanine synthase</fullName>
    </recommendedName>
</protein>
<name>A0A455SX45_9CHLR</name>
<evidence type="ECO:0000313" key="1">
    <source>
        <dbReference type="EMBL" id="BBH91699.1"/>
    </source>
</evidence>
<dbReference type="AlphaFoldDB" id="A0A455SX45"/>
<accession>A0A455SX45</accession>
<organism evidence="1">
    <name type="scientific">Thermosporothrix sp. COM3</name>
    <dbReference type="NCBI Taxonomy" id="2490863"/>
    <lineage>
        <taxon>Bacteria</taxon>
        <taxon>Bacillati</taxon>
        <taxon>Chloroflexota</taxon>
        <taxon>Ktedonobacteria</taxon>
        <taxon>Ktedonobacterales</taxon>
        <taxon>Thermosporotrichaceae</taxon>
        <taxon>Thermosporothrix</taxon>
    </lineage>
</organism>
<dbReference type="InterPro" id="IPR014729">
    <property type="entry name" value="Rossmann-like_a/b/a_fold"/>
</dbReference>
<reference evidence="1" key="1">
    <citation type="submission" date="2018-12" db="EMBL/GenBank/DDBJ databases">
        <title>Novel natural products biosynthetic potential of the class Ktedonobacteria.</title>
        <authorList>
            <person name="Zheng Y."/>
            <person name="Saitou A."/>
            <person name="Wang C.M."/>
            <person name="Toyoda A."/>
            <person name="Minakuchi Y."/>
            <person name="Sekiguchi Y."/>
            <person name="Ueda K."/>
            <person name="Takano H."/>
            <person name="Sakai Y."/>
            <person name="Yokota A."/>
            <person name="Yabe S."/>
        </authorList>
    </citation>
    <scope>NUCLEOTIDE SEQUENCE</scope>
    <source>
        <strain evidence="1">COM3</strain>
    </source>
</reference>